<dbReference type="InterPro" id="IPR050578">
    <property type="entry name" value="MARVEL-CKLF_proteins"/>
</dbReference>
<feature type="transmembrane region" description="Helical" evidence="6">
    <location>
        <begin position="107"/>
        <end position="127"/>
    </location>
</feature>
<evidence type="ECO:0000256" key="5">
    <source>
        <dbReference type="PROSITE-ProRule" id="PRU00581"/>
    </source>
</evidence>
<organism evidence="8">
    <name type="scientific">Culicoides sonorensis</name>
    <name type="common">Biting midge</name>
    <dbReference type="NCBI Taxonomy" id="179676"/>
    <lineage>
        <taxon>Eukaryota</taxon>
        <taxon>Metazoa</taxon>
        <taxon>Ecdysozoa</taxon>
        <taxon>Arthropoda</taxon>
        <taxon>Hexapoda</taxon>
        <taxon>Insecta</taxon>
        <taxon>Pterygota</taxon>
        <taxon>Neoptera</taxon>
        <taxon>Endopterygota</taxon>
        <taxon>Diptera</taxon>
        <taxon>Nematocera</taxon>
        <taxon>Chironomoidea</taxon>
        <taxon>Ceratopogonidae</taxon>
        <taxon>Ceratopogoninae</taxon>
        <taxon>Culicoides</taxon>
        <taxon>Monoculicoides</taxon>
    </lineage>
</organism>
<comment type="subcellular location">
    <subcellularLocation>
        <location evidence="1">Membrane</location>
        <topology evidence="1">Multi-pass membrane protein</topology>
    </subcellularLocation>
</comment>
<accession>A0A336M2L0</accession>
<dbReference type="VEuPathDB" id="VectorBase:CSON010634"/>
<sequence length="189" mass="21287">MTSPQSPGWNATTTQTATRTTTVVSPQIRFDKLYIQTIPGILKAVVVVLNLIGFICIEVSRWSHHSRGEYFNFVAMCGFWFSGIMLVFYVFHVVEKFFRIPWLKIEFGFYALWTLMYLIAACLAVTFSPTAYTVAGFFGFLAMIVYGYDAFLKYNLIRAGAIAQGSRSVEQTTTVQQTTLPTVSAVTTY</sequence>
<keyword evidence="2 5" id="KW-0812">Transmembrane</keyword>
<evidence type="ECO:0000256" key="2">
    <source>
        <dbReference type="ARBA" id="ARBA00022692"/>
    </source>
</evidence>
<dbReference type="EMBL" id="UFQT01000438">
    <property type="protein sequence ID" value="SSX24310.1"/>
    <property type="molecule type" value="Genomic_DNA"/>
</dbReference>
<feature type="transmembrane region" description="Helical" evidence="6">
    <location>
        <begin position="70"/>
        <end position="95"/>
    </location>
</feature>
<proteinExistence type="predicted"/>
<evidence type="ECO:0000256" key="6">
    <source>
        <dbReference type="SAM" id="Phobius"/>
    </source>
</evidence>
<feature type="domain" description="MARVEL" evidence="7">
    <location>
        <begin position="34"/>
        <end position="158"/>
    </location>
</feature>
<dbReference type="InterPro" id="IPR008253">
    <property type="entry name" value="Marvel"/>
</dbReference>
<feature type="transmembrane region" description="Helical" evidence="6">
    <location>
        <begin position="41"/>
        <end position="64"/>
    </location>
</feature>
<evidence type="ECO:0000259" key="7">
    <source>
        <dbReference type="PROSITE" id="PS51225"/>
    </source>
</evidence>
<evidence type="ECO:0000256" key="1">
    <source>
        <dbReference type="ARBA" id="ARBA00004141"/>
    </source>
</evidence>
<gene>
    <name evidence="8" type="primary">CSON010634</name>
</gene>
<evidence type="ECO:0000256" key="3">
    <source>
        <dbReference type="ARBA" id="ARBA00022989"/>
    </source>
</evidence>
<evidence type="ECO:0000256" key="4">
    <source>
        <dbReference type="ARBA" id="ARBA00023136"/>
    </source>
</evidence>
<name>A0A336M2L0_CULSO</name>
<protein>
    <submittedName>
        <fullName evidence="8">CSON010634 protein</fullName>
    </submittedName>
</protein>
<dbReference type="AlphaFoldDB" id="A0A336M2L0"/>
<dbReference type="PANTHER" id="PTHR22776:SF49">
    <property type="entry name" value="MARVEL DOMAIN-CONTAINING PROTEIN"/>
    <property type="match status" value="1"/>
</dbReference>
<dbReference type="PANTHER" id="PTHR22776">
    <property type="entry name" value="MARVEL-CONTAINING POTENTIAL LIPID RAFT-ASSOCIATED PROTEIN"/>
    <property type="match status" value="1"/>
</dbReference>
<keyword evidence="3 6" id="KW-1133">Transmembrane helix</keyword>
<dbReference type="OMA" id="NHKKGAE"/>
<evidence type="ECO:0000313" key="8">
    <source>
        <dbReference type="EMBL" id="SSX24310.1"/>
    </source>
</evidence>
<dbReference type="GO" id="GO:0016020">
    <property type="term" value="C:membrane"/>
    <property type="evidence" value="ECO:0007669"/>
    <property type="project" value="UniProtKB-SubCell"/>
</dbReference>
<dbReference type="Pfam" id="PF01284">
    <property type="entry name" value="MARVEL"/>
    <property type="match status" value="1"/>
</dbReference>
<feature type="transmembrane region" description="Helical" evidence="6">
    <location>
        <begin position="133"/>
        <end position="152"/>
    </location>
</feature>
<dbReference type="PROSITE" id="PS51225">
    <property type="entry name" value="MARVEL"/>
    <property type="match status" value="1"/>
</dbReference>
<keyword evidence="4 5" id="KW-0472">Membrane</keyword>
<reference evidence="8" key="1">
    <citation type="submission" date="2018-07" db="EMBL/GenBank/DDBJ databases">
        <authorList>
            <person name="Quirk P.G."/>
            <person name="Krulwich T.A."/>
        </authorList>
    </citation>
    <scope>NUCLEOTIDE SEQUENCE</scope>
</reference>